<protein>
    <recommendedName>
        <fullName evidence="7">Lipase</fullName>
    </recommendedName>
</protein>
<evidence type="ECO:0000259" key="10">
    <source>
        <dbReference type="Pfam" id="PF04083"/>
    </source>
</evidence>
<dbReference type="InterPro" id="IPR025483">
    <property type="entry name" value="Lipase_euk"/>
</dbReference>
<gene>
    <name evidence="11" type="ORF">PLXY2_LOCUS500</name>
</gene>
<dbReference type="Proteomes" id="UP000653454">
    <property type="component" value="Unassembled WGS sequence"/>
</dbReference>
<dbReference type="FunFam" id="3.40.50.1820:FF:000021">
    <property type="entry name" value="Lipase"/>
    <property type="match status" value="1"/>
</dbReference>
<comment type="similarity">
    <text evidence="1 7">Belongs to the AB hydrolase superfamily. Lipase family.</text>
</comment>
<reference evidence="11" key="1">
    <citation type="submission" date="2020-11" db="EMBL/GenBank/DDBJ databases">
        <authorList>
            <person name="Whiteford S."/>
        </authorList>
    </citation>
    <scope>NUCLEOTIDE SEQUENCE</scope>
</reference>
<dbReference type="Gene3D" id="3.40.50.1820">
    <property type="entry name" value="alpha/beta hydrolase"/>
    <property type="match status" value="1"/>
</dbReference>
<accession>A0A8S4D100</accession>
<keyword evidence="2 9" id="KW-0732">Signal</keyword>
<organism evidence="11 12">
    <name type="scientific">Plutella xylostella</name>
    <name type="common">Diamondback moth</name>
    <name type="synonym">Plutella maculipennis</name>
    <dbReference type="NCBI Taxonomy" id="51655"/>
    <lineage>
        <taxon>Eukaryota</taxon>
        <taxon>Metazoa</taxon>
        <taxon>Ecdysozoa</taxon>
        <taxon>Arthropoda</taxon>
        <taxon>Hexapoda</taxon>
        <taxon>Insecta</taxon>
        <taxon>Pterygota</taxon>
        <taxon>Neoptera</taxon>
        <taxon>Endopterygota</taxon>
        <taxon>Lepidoptera</taxon>
        <taxon>Glossata</taxon>
        <taxon>Ditrysia</taxon>
        <taxon>Yponomeutoidea</taxon>
        <taxon>Plutellidae</taxon>
        <taxon>Plutella</taxon>
    </lineage>
</organism>
<evidence type="ECO:0000256" key="9">
    <source>
        <dbReference type="SAM" id="SignalP"/>
    </source>
</evidence>
<feature type="chain" id="PRO_5035737509" description="Lipase" evidence="9">
    <location>
        <begin position="20"/>
        <end position="434"/>
    </location>
</feature>
<evidence type="ECO:0000256" key="4">
    <source>
        <dbReference type="ARBA" id="ARBA00022963"/>
    </source>
</evidence>
<dbReference type="PANTHER" id="PTHR11005">
    <property type="entry name" value="LYSOSOMAL ACID LIPASE-RELATED"/>
    <property type="match status" value="1"/>
</dbReference>
<dbReference type="GO" id="GO:0016042">
    <property type="term" value="P:lipid catabolic process"/>
    <property type="evidence" value="ECO:0007669"/>
    <property type="project" value="UniProtKB-KW"/>
</dbReference>
<dbReference type="InterPro" id="IPR029058">
    <property type="entry name" value="AB_hydrolase_fold"/>
</dbReference>
<dbReference type="InterPro" id="IPR006693">
    <property type="entry name" value="AB_hydrolase_lipase"/>
</dbReference>
<dbReference type="EMBL" id="CAJHNJ030000001">
    <property type="protein sequence ID" value="CAG9088096.1"/>
    <property type="molecule type" value="Genomic_DNA"/>
</dbReference>
<dbReference type="GO" id="GO:0016788">
    <property type="term" value="F:hydrolase activity, acting on ester bonds"/>
    <property type="evidence" value="ECO:0007669"/>
    <property type="project" value="InterPro"/>
</dbReference>
<evidence type="ECO:0000256" key="2">
    <source>
        <dbReference type="ARBA" id="ARBA00022729"/>
    </source>
</evidence>
<evidence type="ECO:0000256" key="7">
    <source>
        <dbReference type="PIRNR" id="PIRNR000862"/>
    </source>
</evidence>
<feature type="active site" description="Charge relay system" evidence="8">
    <location>
        <position position="366"/>
    </location>
</feature>
<feature type="domain" description="Partial AB-hydrolase lipase" evidence="10">
    <location>
        <begin position="52"/>
        <end position="113"/>
    </location>
</feature>
<evidence type="ECO:0000313" key="11">
    <source>
        <dbReference type="EMBL" id="CAG9088096.1"/>
    </source>
</evidence>
<feature type="signal peptide" evidence="9">
    <location>
        <begin position="1"/>
        <end position="19"/>
    </location>
</feature>
<keyword evidence="12" id="KW-1185">Reference proteome</keyword>
<evidence type="ECO:0000256" key="8">
    <source>
        <dbReference type="PIRSR" id="PIRSR000862-1"/>
    </source>
</evidence>
<dbReference type="Pfam" id="PF04083">
    <property type="entry name" value="Abhydro_lipase"/>
    <property type="match status" value="1"/>
</dbReference>
<dbReference type="SUPFAM" id="SSF53474">
    <property type="entry name" value="alpha/beta-Hydrolases"/>
    <property type="match status" value="1"/>
</dbReference>
<keyword evidence="4 7" id="KW-0442">Lipid degradation</keyword>
<feature type="active site" description="Charge relay system" evidence="8">
    <location>
        <position position="397"/>
    </location>
</feature>
<comment type="caution">
    <text evidence="11">The sequence shown here is derived from an EMBL/GenBank/DDBJ whole genome shotgun (WGS) entry which is preliminary data.</text>
</comment>
<keyword evidence="5" id="KW-0443">Lipid metabolism</keyword>
<evidence type="ECO:0000256" key="5">
    <source>
        <dbReference type="ARBA" id="ARBA00023098"/>
    </source>
</evidence>
<proteinExistence type="inferred from homology"/>
<name>A0A8S4D100_PLUXY</name>
<sequence length="434" mass="49484">MMRLKSFISFAAVLAVAAARSPLADPALQQLLANDASGRYSNNVIEDARLDVPELVRKYNYPLEEHTVTTSDGYILTLHRIPHGRDAHAAPGPRPVIFLMHGIVCSSADWVITGPGSGLAYILAEEGFDVWMGNARGNYYSRRHVSLNPDSIRNKNFWDFSWDEIGEIDVPTMIDYVLETTEHQRLHYIGHSQGTTVFFVMTSLKPEYNDKIISMHALAPVAFMEHNQSWLLKAISPYASDIDKVARRLGLGEMVPNNQIMTWAGQKMCMDEVKYQPLCSNILFLIGGWNENQHNATIMPVIMGHTPAGSSTRQFAHYGQGIADKQFRRYDLGRRKNRKRYGSRTPPTYDLKKITTPVFLHYSLSDPLAHVRDVDRLWRELGRPVGKFMVNMQSFSHTDFMWAIDARALIYNRVINLIWQMDGLQNSNYDELEF</sequence>
<keyword evidence="3 7" id="KW-0378">Hydrolase</keyword>
<dbReference type="PIRSF" id="PIRSF000862">
    <property type="entry name" value="Steryl_ester_lip"/>
    <property type="match status" value="1"/>
</dbReference>
<dbReference type="AlphaFoldDB" id="A0A8S4D100"/>
<evidence type="ECO:0000256" key="1">
    <source>
        <dbReference type="ARBA" id="ARBA00010701"/>
    </source>
</evidence>
<keyword evidence="6" id="KW-0325">Glycoprotein</keyword>
<feature type="active site" description="Nucleophile" evidence="8">
    <location>
        <position position="192"/>
    </location>
</feature>
<evidence type="ECO:0000313" key="12">
    <source>
        <dbReference type="Proteomes" id="UP000653454"/>
    </source>
</evidence>
<evidence type="ECO:0000256" key="6">
    <source>
        <dbReference type="ARBA" id="ARBA00023180"/>
    </source>
</evidence>
<evidence type="ECO:0000256" key="3">
    <source>
        <dbReference type="ARBA" id="ARBA00022801"/>
    </source>
</evidence>